<comment type="catalytic activity">
    <reaction evidence="20">
        <text>(6R)-5,10-methylenetetrahydrofolyl-(gamma-L-Glu)(n) + L-glutamate + ATP = (6R)-5,10-methylenetetrahydrofolyl-(gamma-L-Glu)(n+1) + ADP + phosphate + H(+)</text>
        <dbReference type="Rhea" id="RHEA:51912"/>
        <dbReference type="Rhea" id="RHEA-COMP:13257"/>
        <dbReference type="Rhea" id="RHEA-COMP:13258"/>
        <dbReference type="ChEBI" id="CHEBI:15378"/>
        <dbReference type="ChEBI" id="CHEBI:29985"/>
        <dbReference type="ChEBI" id="CHEBI:30616"/>
        <dbReference type="ChEBI" id="CHEBI:43474"/>
        <dbReference type="ChEBI" id="CHEBI:136572"/>
        <dbReference type="ChEBI" id="CHEBI:456216"/>
        <dbReference type="EC" id="6.3.2.17"/>
    </reaction>
</comment>
<dbReference type="SUPFAM" id="SSF53244">
    <property type="entry name" value="MurD-like peptide ligases, peptide-binding domain"/>
    <property type="match status" value="1"/>
</dbReference>
<dbReference type="GO" id="GO:0046872">
    <property type="term" value="F:metal ion binding"/>
    <property type="evidence" value="ECO:0007669"/>
    <property type="project" value="UniProtKB-KW"/>
</dbReference>
<dbReference type="Gene3D" id="3.90.190.20">
    <property type="entry name" value="Mur ligase, C-terminal domain"/>
    <property type="match status" value="1"/>
</dbReference>
<evidence type="ECO:0000256" key="2">
    <source>
        <dbReference type="ARBA" id="ARBA00002714"/>
    </source>
</evidence>
<dbReference type="InterPro" id="IPR001645">
    <property type="entry name" value="Folylpolyglutamate_synth"/>
</dbReference>
<protein>
    <recommendedName>
        <fullName evidence="8">Dihydrofolate synthase/folylpolyglutamate synthase</fullName>
        <ecNumber evidence="6">6.3.2.12</ecNumber>
        <ecNumber evidence="7">6.3.2.17</ecNumber>
    </recommendedName>
    <alternativeName>
        <fullName evidence="17">Folylpoly-gamma-glutamate synthetase-dihydrofolate synthetase</fullName>
    </alternativeName>
    <alternativeName>
        <fullName evidence="15">Folylpolyglutamate synthetase</fullName>
    </alternativeName>
    <alternativeName>
        <fullName evidence="16">Tetrahydrofolylpolyglutamate synthase</fullName>
    </alternativeName>
</protein>
<keyword evidence="9 22" id="KW-0436">Ligase</keyword>
<evidence type="ECO:0000256" key="9">
    <source>
        <dbReference type="ARBA" id="ARBA00022598"/>
    </source>
</evidence>
<dbReference type="InterPro" id="IPR036565">
    <property type="entry name" value="Mur-like_cat_sf"/>
</dbReference>
<evidence type="ECO:0000256" key="19">
    <source>
        <dbReference type="ARBA" id="ARBA00047808"/>
    </source>
</evidence>
<evidence type="ECO:0000259" key="23">
    <source>
        <dbReference type="Pfam" id="PF02875"/>
    </source>
</evidence>
<dbReference type="PANTHER" id="PTHR11136">
    <property type="entry name" value="FOLYLPOLYGLUTAMATE SYNTHASE-RELATED"/>
    <property type="match status" value="1"/>
</dbReference>
<evidence type="ECO:0000256" key="1">
    <source>
        <dbReference type="ARBA" id="ARBA00001946"/>
    </source>
</evidence>
<dbReference type="EMBL" id="CDNC01000002">
    <property type="protein sequence ID" value="CEM60738.1"/>
    <property type="molecule type" value="Genomic_DNA"/>
</dbReference>
<dbReference type="Proteomes" id="UP000042527">
    <property type="component" value="Unassembled WGS sequence"/>
</dbReference>
<evidence type="ECO:0000256" key="10">
    <source>
        <dbReference type="ARBA" id="ARBA00022723"/>
    </source>
</evidence>
<evidence type="ECO:0000313" key="25">
    <source>
        <dbReference type="EMBL" id="CEM60738.1"/>
    </source>
</evidence>
<evidence type="ECO:0000259" key="24">
    <source>
        <dbReference type="Pfam" id="PF08245"/>
    </source>
</evidence>
<dbReference type="RefSeq" id="WP_044634321.1">
    <property type="nucleotide sequence ID" value="NZ_CDNC01000002.1"/>
</dbReference>
<evidence type="ECO:0000256" key="15">
    <source>
        <dbReference type="ARBA" id="ARBA00030048"/>
    </source>
</evidence>
<keyword evidence="14" id="KW-0289">Folate biosynthesis</keyword>
<dbReference type="EC" id="6.3.2.12" evidence="6"/>
<comment type="catalytic activity">
    <reaction evidence="18">
        <text>(6S)-5,6,7,8-tetrahydrofolyl-(gamma-L-Glu)(n) + L-glutamate + ATP = (6S)-5,6,7,8-tetrahydrofolyl-(gamma-L-Glu)(n+1) + ADP + phosphate + H(+)</text>
        <dbReference type="Rhea" id="RHEA:10580"/>
        <dbReference type="Rhea" id="RHEA-COMP:14738"/>
        <dbReference type="Rhea" id="RHEA-COMP:14740"/>
        <dbReference type="ChEBI" id="CHEBI:15378"/>
        <dbReference type="ChEBI" id="CHEBI:29985"/>
        <dbReference type="ChEBI" id="CHEBI:30616"/>
        <dbReference type="ChEBI" id="CHEBI:43474"/>
        <dbReference type="ChEBI" id="CHEBI:141005"/>
        <dbReference type="ChEBI" id="CHEBI:456216"/>
        <dbReference type="EC" id="6.3.2.17"/>
    </reaction>
</comment>
<comment type="pathway">
    <text evidence="4">Cofactor biosynthesis; tetrahydrofolylpolyglutamate biosynthesis.</text>
</comment>
<feature type="domain" description="Mur ligase C-terminal" evidence="23">
    <location>
        <begin position="311"/>
        <end position="434"/>
    </location>
</feature>
<dbReference type="GO" id="GO:0005524">
    <property type="term" value="F:ATP binding"/>
    <property type="evidence" value="ECO:0007669"/>
    <property type="project" value="UniProtKB-KW"/>
</dbReference>
<keyword evidence="10" id="KW-0479">Metal-binding</keyword>
<evidence type="ECO:0000256" key="17">
    <source>
        <dbReference type="ARBA" id="ARBA00032510"/>
    </source>
</evidence>
<dbReference type="InterPro" id="IPR036615">
    <property type="entry name" value="Mur_ligase_C_dom_sf"/>
</dbReference>
<evidence type="ECO:0000256" key="21">
    <source>
        <dbReference type="ARBA" id="ARBA00049161"/>
    </source>
</evidence>
<comment type="catalytic activity">
    <reaction evidence="21">
        <text>7,8-dihydropteroate + L-glutamate + ATP = 7,8-dihydrofolate + ADP + phosphate + H(+)</text>
        <dbReference type="Rhea" id="RHEA:23584"/>
        <dbReference type="ChEBI" id="CHEBI:15378"/>
        <dbReference type="ChEBI" id="CHEBI:17839"/>
        <dbReference type="ChEBI" id="CHEBI:29985"/>
        <dbReference type="ChEBI" id="CHEBI:30616"/>
        <dbReference type="ChEBI" id="CHEBI:43474"/>
        <dbReference type="ChEBI" id="CHEBI:57451"/>
        <dbReference type="ChEBI" id="CHEBI:456216"/>
        <dbReference type="EC" id="6.3.2.12"/>
    </reaction>
</comment>
<dbReference type="GO" id="GO:0004326">
    <property type="term" value="F:tetrahydrofolylpolyglutamate synthase activity"/>
    <property type="evidence" value="ECO:0007669"/>
    <property type="project" value="UniProtKB-EC"/>
</dbReference>
<evidence type="ECO:0000256" key="18">
    <source>
        <dbReference type="ARBA" id="ARBA00047493"/>
    </source>
</evidence>
<dbReference type="InterPro" id="IPR013221">
    <property type="entry name" value="Mur_ligase_cen"/>
</dbReference>
<keyword evidence="13" id="KW-0460">Magnesium</keyword>
<dbReference type="InterPro" id="IPR004101">
    <property type="entry name" value="Mur_ligase_C"/>
</dbReference>
<comment type="pathway">
    <text evidence="3">Cofactor biosynthesis; tetrahydrofolate biosynthesis; 7,8-dihydrofolate from 2-amino-4-hydroxy-6-hydroxymethyl-7,8-dihydropteridine diphosphate and 4-aminobenzoate: step 2/2.</text>
</comment>
<evidence type="ECO:0000256" key="11">
    <source>
        <dbReference type="ARBA" id="ARBA00022741"/>
    </source>
</evidence>
<evidence type="ECO:0000256" key="4">
    <source>
        <dbReference type="ARBA" id="ARBA00005150"/>
    </source>
</evidence>
<keyword evidence="26" id="KW-1185">Reference proteome</keyword>
<dbReference type="Pfam" id="PF08245">
    <property type="entry name" value="Mur_ligase_M"/>
    <property type="match status" value="1"/>
</dbReference>
<evidence type="ECO:0000256" key="6">
    <source>
        <dbReference type="ARBA" id="ARBA00013023"/>
    </source>
</evidence>
<comment type="function">
    <text evidence="2">Functions in two distinct reactions of the de novo folate biosynthetic pathway. Catalyzes the addition of a glutamate residue to dihydropteroate (7,8-dihydropteroate or H2Pte) to form dihydrofolate (7,8-dihydrofolate monoglutamate or H2Pte-Glu). Also catalyzes successive additions of L-glutamate to tetrahydrofolate or 10-formyltetrahydrofolate or 5,10-methylenetetrahydrofolate, leading to folylpolyglutamate derivatives.</text>
</comment>
<name>A0A0B7GQL8_TREPH</name>
<evidence type="ECO:0000256" key="22">
    <source>
        <dbReference type="PIRNR" id="PIRNR001563"/>
    </source>
</evidence>
<dbReference type="NCBIfam" id="TIGR01499">
    <property type="entry name" value="folC"/>
    <property type="match status" value="1"/>
</dbReference>
<dbReference type="GO" id="GO:0005737">
    <property type="term" value="C:cytoplasm"/>
    <property type="evidence" value="ECO:0007669"/>
    <property type="project" value="TreeGrafter"/>
</dbReference>
<reference evidence="26" key="1">
    <citation type="submission" date="2015-01" db="EMBL/GenBank/DDBJ databases">
        <authorList>
            <person name="Manzoor Shahid"/>
            <person name="Zubair Saima"/>
        </authorList>
    </citation>
    <scope>NUCLEOTIDE SEQUENCE [LARGE SCALE GENOMIC DNA]</scope>
    <source>
        <strain evidence="26">V1</strain>
    </source>
</reference>
<evidence type="ECO:0000256" key="3">
    <source>
        <dbReference type="ARBA" id="ARBA00004799"/>
    </source>
</evidence>
<gene>
    <name evidence="25" type="primary">folC</name>
    <name evidence="25" type="ORF">TPHV1_100058</name>
</gene>
<dbReference type="PANTHER" id="PTHR11136:SF0">
    <property type="entry name" value="DIHYDROFOLATE SYNTHETASE-RELATED"/>
    <property type="match status" value="1"/>
</dbReference>
<comment type="catalytic activity">
    <reaction evidence="19">
        <text>10-formyltetrahydrofolyl-(gamma-L-Glu)(n) + L-glutamate + ATP = 10-formyltetrahydrofolyl-(gamma-L-Glu)(n+1) + ADP + phosphate + H(+)</text>
        <dbReference type="Rhea" id="RHEA:51904"/>
        <dbReference type="Rhea" id="RHEA-COMP:13088"/>
        <dbReference type="Rhea" id="RHEA-COMP:14300"/>
        <dbReference type="ChEBI" id="CHEBI:15378"/>
        <dbReference type="ChEBI" id="CHEBI:29985"/>
        <dbReference type="ChEBI" id="CHEBI:30616"/>
        <dbReference type="ChEBI" id="CHEBI:43474"/>
        <dbReference type="ChEBI" id="CHEBI:134413"/>
        <dbReference type="ChEBI" id="CHEBI:456216"/>
        <dbReference type="EC" id="6.3.2.17"/>
    </reaction>
</comment>
<sequence length="452" mass="50426">MKFSTEEFCRWLDGFANFEQVPKPDTFTLEGIRNLAEMFDNPQNTYKSIHLAGSKGKGSTSTMIASILDVAGFQTGLYTSPHVCDFRERVSRAGVFFSDAEYAEAYARIHEKITAKQNKDSDFAPTWFELVTLLAFELFKECGCNWAVFETGMGGRLDATNIIQPEACVLMPIELEHCKFLGDTLAKIAAEKAGIIKEGCPVFCFDQQEEALQVFKTVAEQKHAPFFYLPELITKTESSIAHFERKVCIHFNAATKPGSLFARPLSVNLKLLDEFQIKNAALAAAAVKYLLPELSEEIIEKGLAQATLPARFEVVQKEPLIVVDGAHTKNSIAGTLATFLSIAPEKFILLFACAEDKSSEEFAPLFLNHAAEIFLTIPGVFKKSNFERTRKAFLNTFQNEPSCPIHADENFSLIIRQAFEKSKTEKRPLLVIGSFYLAGEVKRALPQLAQKD</sequence>
<dbReference type="AlphaFoldDB" id="A0A0B7GQL8"/>
<keyword evidence="12 22" id="KW-0067">ATP-binding</keyword>
<organism evidence="25 26">
    <name type="scientific">Treponema phagedenis</name>
    <dbReference type="NCBI Taxonomy" id="162"/>
    <lineage>
        <taxon>Bacteria</taxon>
        <taxon>Pseudomonadati</taxon>
        <taxon>Spirochaetota</taxon>
        <taxon>Spirochaetia</taxon>
        <taxon>Spirochaetales</taxon>
        <taxon>Treponemataceae</taxon>
        <taxon>Treponema</taxon>
    </lineage>
</organism>
<accession>A0A0B7GQL8</accession>
<comment type="similarity">
    <text evidence="5 22">Belongs to the folylpolyglutamate synthase family.</text>
</comment>
<evidence type="ECO:0000256" key="14">
    <source>
        <dbReference type="ARBA" id="ARBA00022909"/>
    </source>
</evidence>
<dbReference type="Pfam" id="PF02875">
    <property type="entry name" value="Mur_ligase_C"/>
    <property type="match status" value="1"/>
</dbReference>
<dbReference type="InterPro" id="IPR018109">
    <property type="entry name" value="Folylpolyglutamate_synth_CS"/>
</dbReference>
<proteinExistence type="inferred from homology"/>
<keyword evidence="11 22" id="KW-0547">Nucleotide-binding</keyword>
<evidence type="ECO:0000256" key="13">
    <source>
        <dbReference type="ARBA" id="ARBA00022842"/>
    </source>
</evidence>
<feature type="domain" description="Mur ligase central" evidence="24">
    <location>
        <begin position="52"/>
        <end position="287"/>
    </location>
</feature>
<dbReference type="PROSITE" id="PS01012">
    <property type="entry name" value="FOLYLPOLYGLU_SYNT_2"/>
    <property type="match status" value="1"/>
</dbReference>
<dbReference type="SUPFAM" id="SSF53623">
    <property type="entry name" value="MurD-like peptide ligases, catalytic domain"/>
    <property type="match status" value="1"/>
</dbReference>
<evidence type="ECO:0000256" key="16">
    <source>
        <dbReference type="ARBA" id="ARBA00030592"/>
    </source>
</evidence>
<evidence type="ECO:0000313" key="26">
    <source>
        <dbReference type="Proteomes" id="UP000042527"/>
    </source>
</evidence>
<dbReference type="OrthoDB" id="9809356at2"/>
<dbReference type="Gene3D" id="3.40.1190.10">
    <property type="entry name" value="Mur-like, catalytic domain"/>
    <property type="match status" value="1"/>
</dbReference>
<dbReference type="GO" id="GO:0008841">
    <property type="term" value="F:dihydrofolate synthase activity"/>
    <property type="evidence" value="ECO:0007669"/>
    <property type="project" value="UniProtKB-EC"/>
</dbReference>
<dbReference type="PIRSF" id="PIRSF001563">
    <property type="entry name" value="Folylpolyglu_synth"/>
    <property type="match status" value="1"/>
</dbReference>
<evidence type="ECO:0000256" key="7">
    <source>
        <dbReference type="ARBA" id="ARBA00013025"/>
    </source>
</evidence>
<dbReference type="GO" id="GO:0046656">
    <property type="term" value="P:folic acid biosynthetic process"/>
    <property type="evidence" value="ECO:0007669"/>
    <property type="project" value="UniProtKB-KW"/>
</dbReference>
<evidence type="ECO:0000256" key="5">
    <source>
        <dbReference type="ARBA" id="ARBA00008276"/>
    </source>
</evidence>
<evidence type="ECO:0000256" key="8">
    <source>
        <dbReference type="ARBA" id="ARBA00019357"/>
    </source>
</evidence>
<dbReference type="EC" id="6.3.2.17" evidence="7"/>
<evidence type="ECO:0000256" key="20">
    <source>
        <dbReference type="ARBA" id="ARBA00049035"/>
    </source>
</evidence>
<dbReference type="FunFam" id="3.40.1190.10:FF:000011">
    <property type="entry name" value="Folylpolyglutamate synthase/dihydrofolate synthase"/>
    <property type="match status" value="1"/>
</dbReference>
<evidence type="ECO:0000256" key="12">
    <source>
        <dbReference type="ARBA" id="ARBA00022840"/>
    </source>
</evidence>
<comment type="cofactor">
    <cofactor evidence="1">
        <name>Mg(2+)</name>
        <dbReference type="ChEBI" id="CHEBI:18420"/>
    </cofactor>
</comment>